<dbReference type="Proteomes" id="UP001633002">
    <property type="component" value="Unassembled WGS sequence"/>
</dbReference>
<accession>A0ABD3GI46</accession>
<evidence type="ECO:0000256" key="1">
    <source>
        <dbReference type="SAM" id="MobiDB-lite"/>
    </source>
</evidence>
<protein>
    <submittedName>
        <fullName evidence="2">Uncharacterized protein</fullName>
    </submittedName>
</protein>
<dbReference type="AlphaFoldDB" id="A0ABD3GI46"/>
<gene>
    <name evidence="2" type="ORF">R1sor_027327</name>
</gene>
<reference evidence="2 3" key="1">
    <citation type="submission" date="2024-09" db="EMBL/GenBank/DDBJ databases">
        <title>Chromosome-scale assembly of Riccia sorocarpa.</title>
        <authorList>
            <person name="Paukszto L."/>
        </authorList>
    </citation>
    <scope>NUCLEOTIDE SEQUENCE [LARGE SCALE GENOMIC DNA]</scope>
    <source>
        <strain evidence="2">LP-2024</strain>
        <tissue evidence="2">Aerial parts of the thallus</tissue>
    </source>
</reference>
<feature type="compositionally biased region" description="Acidic residues" evidence="1">
    <location>
        <begin position="112"/>
        <end position="124"/>
    </location>
</feature>
<proteinExistence type="predicted"/>
<name>A0ABD3GI46_9MARC</name>
<dbReference type="EMBL" id="JBJQOH010000008">
    <property type="protein sequence ID" value="KAL3677379.1"/>
    <property type="molecule type" value="Genomic_DNA"/>
</dbReference>
<evidence type="ECO:0000313" key="2">
    <source>
        <dbReference type="EMBL" id="KAL3677379.1"/>
    </source>
</evidence>
<feature type="region of interest" description="Disordered" evidence="1">
    <location>
        <begin position="1"/>
        <end position="27"/>
    </location>
</feature>
<feature type="region of interest" description="Disordered" evidence="1">
    <location>
        <begin position="100"/>
        <end position="124"/>
    </location>
</feature>
<evidence type="ECO:0000313" key="3">
    <source>
        <dbReference type="Proteomes" id="UP001633002"/>
    </source>
</evidence>
<keyword evidence="3" id="KW-1185">Reference proteome</keyword>
<sequence length="124" mass="13520">MIPGNPETSEDDMESLRSIPGISTQQPDMIQIRGNLRDISAQIDSMQIREAIGAICPEVLERLNRLPGTSTPIPPEDVTVEGHHVLIHIPGAAHIMEEVCEHNPPGGKEPDVIDVSESEKEDEA</sequence>
<organism evidence="2 3">
    <name type="scientific">Riccia sorocarpa</name>
    <dbReference type="NCBI Taxonomy" id="122646"/>
    <lineage>
        <taxon>Eukaryota</taxon>
        <taxon>Viridiplantae</taxon>
        <taxon>Streptophyta</taxon>
        <taxon>Embryophyta</taxon>
        <taxon>Marchantiophyta</taxon>
        <taxon>Marchantiopsida</taxon>
        <taxon>Marchantiidae</taxon>
        <taxon>Marchantiales</taxon>
        <taxon>Ricciaceae</taxon>
        <taxon>Riccia</taxon>
    </lineage>
</organism>
<comment type="caution">
    <text evidence="2">The sequence shown here is derived from an EMBL/GenBank/DDBJ whole genome shotgun (WGS) entry which is preliminary data.</text>
</comment>